<dbReference type="Pfam" id="PF04434">
    <property type="entry name" value="SWIM"/>
    <property type="match status" value="1"/>
</dbReference>
<sequence>MDITESTIRDRCTDAVFERGQTYRDEGRIQRIERYGDVVTAAVSGSQLYDVTIDLDDEASTPHCTCPYDGPGDCKHVVAVLLKTAVTPPTDESERVEAILDDVPADDLRAFVTDALATDRDFRDRFLARFGDTTAKTVDEYRPEVDRLFAQHTADDSVVTEAIDFSQLFDVAEEYRTRDEYQAAATVYRALFEGIDDNIDLVDAAYDHYARAFQTALDGYVDCVLATDSDAEAFESYADVVAERASTGAAVHRERFQKALGDLEARR</sequence>
<evidence type="ECO:0000313" key="3">
    <source>
        <dbReference type="EMBL" id="MFD1586465.1"/>
    </source>
</evidence>
<protein>
    <submittedName>
        <fullName evidence="3">SWIM zinc finger domain-containing protein</fullName>
    </submittedName>
</protein>
<gene>
    <name evidence="3" type="ORF">ACFR9U_05695</name>
</gene>
<dbReference type="InterPro" id="IPR007527">
    <property type="entry name" value="Znf_SWIM"/>
</dbReference>
<dbReference type="Proteomes" id="UP001597119">
    <property type="component" value="Unassembled WGS sequence"/>
</dbReference>
<evidence type="ECO:0000256" key="1">
    <source>
        <dbReference type="PROSITE-ProRule" id="PRU00325"/>
    </source>
</evidence>
<dbReference type="EMBL" id="JBHUDJ010000002">
    <property type="protein sequence ID" value="MFD1586465.1"/>
    <property type="molecule type" value="Genomic_DNA"/>
</dbReference>
<keyword evidence="1" id="KW-0479">Metal-binding</keyword>
<dbReference type="PROSITE" id="PS50966">
    <property type="entry name" value="ZF_SWIM"/>
    <property type="match status" value="1"/>
</dbReference>
<dbReference type="GO" id="GO:0008270">
    <property type="term" value="F:zinc ion binding"/>
    <property type="evidence" value="ECO:0007669"/>
    <property type="project" value="UniProtKB-KW"/>
</dbReference>
<accession>A0ABD6CAB3</accession>
<reference evidence="3 4" key="1">
    <citation type="journal article" date="2019" name="Int. J. Syst. Evol. Microbiol.">
        <title>The Global Catalogue of Microorganisms (GCM) 10K type strain sequencing project: providing services to taxonomists for standard genome sequencing and annotation.</title>
        <authorList>
            <consortium name="The Broad Institute Genomics Platform"/>
            <consortium name="The Broad Institute Genome Sequencing Center for Infectious Disease"/>
            <person name="Wu L."/>
            <person name="Ma J."/>
        </authorList>
    </citation>
    <scope>NUCLEOTIDE SEQUENCE [LARGE SCALE GENOMIC DNA]</scope>
    <source>
        <strain evidence="3 4">CGMCC 1.12125</strain>
    </source>
</reference>
<dbReference type="RefSeq" id="WP_247379667.1">
    <property type="nucleotide sequence ID" value="NZ_JALLGV010000007.1"/>
</dbReference>
<name>A0ABD6CAB3_9EURY</name>
<proteinExistence type="predicted"/>
<dbReference type="AlphaFoldDB" id="A0ABD6CAB3"/>
<evidence type="ECO:0000313" key="4">
    <source>
        <dbReference type="Proteomes" id="UP001597119"/>
    </source>
</evidence>
<organism evidence="3 4">
    <name type="scientific">Halorientalis brevis</name>
    <dbReference type="NCBI Taxonomy" id="1126241"/>
    <lineage>
        <taxon>Archaea</taxon>
        <taxon>Methanobacteriati</taxon>
        <taxon>Methanobacteriota</taxon>
        <taxon>Stenosarchaea group</taxon>
        <taxon>Halobacteria</taxon>
        <taxon>Halobacteriales</taxon>
        <taxon>Haloarculaceae</taxon>
        <taxon>Halorientalis</taxon>
    </lineage>
</organism>
<evidence type="ECO:0000259" key="2">
    <source>
        <dbReference type="PROSITE" id="PS50966"/>
    </source>
</evidence>
<comment type="caution">
    <text evidence="3">The sequence shown here is derived from an EMBL/GenBank/DDBJ whole genome shotgun (WGS) entry which is preliminary data.</text>
</comment>
<keyword evidence="1" id="KW-0863">Zinc-finger</keyword>
<keyword evidence="1" id="KW-0862">Zinc</keyword>
<keyword evidence="4" id="KW-1185">Reference proteome</keyword>
<feature type="domain" description="SWIM-type" evidence="2">
    <location>
        <begin position="49"/>
        <end position="85"/>
    </location>
</feature>